<name>S0EZ07_CHTCT</name>
<feature type="transmembrane region" description="Helical" evidence="7">
    <location>
        <begin position="439"/>
        <end position="457"/>
    </location>
</feature>
<dbReference type="InterPro" id="IPR012809">
    <property type="entry name" value="ECF_CbiQ"/>
</dbReference>
<dbReference type="Proteomes" id="UP000014227">
    <property type="component" value="Chromosome I"/>
</dbReference>
<dbReference type="AlphaFoldDB" id="S0EZ07"/>
<feature type="transmembrane region" description="Helical" evidence="7">
    <location>
        <begin position="103"/>
        <end position="125"/>
    </location>
</feature>
<evidence type="ECO:0000256" key="4">
    <source>
        <dbReference type="ARBA" id="ARBA00022692"/>
    </source>
</evidence>
<keyword evidence="2" id="KW-0813">Transport</keyword>
<evidence type="ECO:0000256" key="7">
    <source>
        <dbReference type="SAM" id="Phobius"/>
    </source>
</evidence>
<dbReference type="GO" id="GO:0006824">
    <property type="term" value="P:cobalt ion transport"/>
    <property type="evidence" value="ECO:0007669"/>
    <property type="project" value="InterPro"/>
</dbReference>
<accession>S0EZ07</accession>
<dbReference type="PANTHER" id="PTHR34229:SF1">
    <property type="entry name" value="METAL TRANSPORT PROTEIN HI_1621-RELATED"/>
    <property type="match status" value="1"/>
</dbReference>
<feature type="transmembrane region" description="Helical" evidence="7">
    <location>
        <begin position="70"/>
        <end position="91"/>
    </location>
</feature>
<dbReference type="STRING" id="454171.CP488_02549"/>
<dbReference type="NCBIfam" id="NF008873">
    <property type="entry name" value="PRK11909.1"/>
    <property type="match status" value="1"/>
</dbReference>
<evidence type="ECO:0000313" key="9">
    <source>
        <dbReference type="EMBL" id="CCW35363.1"/>
    </source>
</evidence>
<dbReference type="RefSeq" id="WP_016482897.1">
    <property type="nucleotide sequence ID" value="NC_021487.1"/>
</dbReference>
<dbReference type="HOGENOM" id="CLU_430074_0_0_0"/>
<feature type="transmembrane region" description="Helical" evidence="7">
    <location>
        <begin position="137"/>
        <end position="164"/>
    </location>
</feature>
<dbReference type="InterPro" id="IPR003339">
    <property type="entry name" value="ABC/ECF_trnsptr_transmembrane"/>
</dbReference>
<reference evidence="10" key="1">
    <citation type="submission" date="2013-03" db="EMBL/GenBank/DDBJ databases">
        <title>Genome sequence of Chthonomonas calidirosea, the first sequenced genome from the Armatimonadetes phylum (formally candidate division OP10).</title>
        <authorList>
            <person name="Lee K.C.Y."/>
            <person name="Morgan X.C."/>
            <person name="Dunfield P.F."/>
            <person name="Tamas I."/>
            <person name="Houghton K.M."/>
            <person name="Vyssotski M."/>
            <person name="Ryan J.L.J."/>
            <person name="Lagutin K."/>
            <person name="McDonald I.R."/>
            <person name="Stott M.B."/>
        </authorList>
    </citation>
    <scope>NUCLEOTIDE SEQUENCE [LARGE SCALE GENOMIC DNA]</scope>
    <source>
        <strain evidence="10">DSM 23976 / ICMP 18418 / T49</strain>
    </source>
</reference>
<evidence type="ECO:0000256" key="2">
    <source>
        <dbReference type="ARBA" id="ARBA00022448"/>
    </source>
</evidence>
<dbReference type="PATRIC" id="fig|1303518.3.peg.1587"/>
<comment type="subcellular location">
    <subcellularLocation>
        <location evidence="1">Cell membrane</location>
        <topology evidence="1">Multi-pass membrane protein</topology>
    </subcellularLocation>
</comment>
<evidence type="ECO:0000256" key="5">
    <source>
        <dbReference type="ARBA" id="ARBA00022989"/>
    </source>
</evidence>
<dbReference type="OrthoDB" id="9792317at2"/>
<keyword evidence="6 7" id="KW-0472">Membrane</keyword>
<feature type="transmembrane region" description="Helical" evidence="7">
    <location>
        <begin position="535"/>
        <end position="555"/>
    </location>
</feature>
<dbReference type="PANTHER" id="PTHR34229">
    <property type="entry name" value="METAL TRANSPORT PROTEIN HI_1621-RELATED"/>
    <property type="match status" value="1"/>
</dbReference>
<dbReference type="InterPro" id="IPR025937">
    <property type="entry name" value="PDGLE_dom"/>
</dbReference>
<keyword evidence="5 7" id="KW-1133">Transmembrane helix</keyword>
<dbReference type="InParanoid" id="S0EZ07"/>
<dbReference type="EMBL" id="HF951689">
    <property type="protein sequence ID" value="CCW35363.1"/>
    <property type="molecule type" value="Genomic_DNA"/>
</dbReference>
<dbReference type="InterPro" id="IPR002751">
    <property type="entry name" value="CbiM/NikMN"/>
</dbReference>
<protein>
    <submittedName>
        <fullName evidence="9">Cobalt ABC transporter, permease protein CbiQ</fullName>
    </submittedName>
</protein>
<dbReference type="KEGG" id="ccz:CCALI_01547"/>
<evidence type="ECO:0000256" key="3">
    <source>
        <dbReference type="ARBA" id="ARBA00022475"/>
    </source>
</evidence>
<evidence type="ECO:0000313" key="10">
    <source>
        <dbReference type="Proteomes" id="UP000014227"/>
    </source>
</evidence>
<gene>
    <name evidence="9" type="ORF">CCALI_01547</name>
</gene>
<feature type="transmembrane region" description="Helical" evidence="7">
    <location>
        <begin position="233"/>
        <end position="255"/>
    </location>
</feature>
<feature type="transmembrane region" description="Helical" evidence="7">
    <location>
        <begin position="40"/>
        <end position="58"/>
    </location>
</feature>
<dbReference type="eggNOG" id="COG0310">
    <property type="taxonomic scope" value="Bacteria"/>
</dbReference>
<sequence length="654" mass="70385">MHIPDGVISPSTCAVMAATMAPVWVTAGKRVRKEIGLRQTPLLALGAAFSFTVMLFNVPAPGGTTAHPVAGTLLAVMLGPWAACIGVSVALAIQALLFGDGGILAYGANCFTMAFVLPFVGYFVYRLLAGRSPSNSLWRAICAGLGAYCGINAAAAVVGVLLGLQPMLFHTADGRALYFPFGLDISVPAMLAAHLLVAGPAEAIVTTFAVRYLQVAGHPLYNTGDTALERSGVQTRWAIIILLLMVLLSPLGLLANGSAFGEWGAQDIKAQIEHLLRRPGYVPPGMARFEKGYHGLLPDYAQPETGMNIWGYIAAGFLGTAAIAGLLLLAGRLWMRHEEQRQQRSATLLSPSSHSSPLPSWLATNTASSTTIESRALRKGSPFLERTLAELAAGATIALRGEESASRKGFLQQFDPRARLIGLLLLAFLATLQERFLPLLGLTLLALVLTQISQIPLPAFLKRVWLTAPVFVLLVALPSALNIVTPGRPLLVLCHHPFLCLTASGMQGVLLLVLRVGTAVSFAALLPLTTRWRDLLYAMQCLGAPRIFVLVLGMAHRYLTVLMQAADEMFTARKSRQVGRIEHAEGRRFAGRSIGSLFAKTLYLSDEVHAAMIARGFTGRVQVMRTLRWRFADTLFLLAVFLVMGFTFLGGRHF</sequence>
<dbReference type="Pfam" id="PF13190">
    <property type="entry name" value="PDGLE"/>
    <property type="match status" value="1"/>
</dbReference>
<dbReference type="NCBIfam" id="TIGR02454">
    <property type="entry name" value="ECF_T_CbiQ"/>
    <property type="match status" value="1"/>
</dbReference>
<feature type="transmembrane region" description="Helical" evidence="7">
    <location>
        <begin position="6"/>
        <end position="28"/>
    </location>
</feature>
<feature type="transmembrane region" description="Helical" evidence="7">
    <location>
        <begin position="505"/>
        <end position="528"/>
    </location>
</feature>
<evidence type="ECO:0000259" key="8">
    <source>
        <dbReference type="Pfam" id="PF13190"/>
    </source>
</evidence>
<organism evidence="9 10">
    <name type="scientific">Chthonomonas calidirosea (strain DSM 23976 / ICMP 18418 / T49)</name>
    <dbReference type="NCBI Taxonomy" id="1303518"/>
    <lineage>
        <taxon>Bacteria</taxon>
        <taxon>Bacillati</taxon>
        <taxon>Armatimonadota</taxon>
        <taxon>Chthonomonadia</taxon>
        <taxon>Chthonomonadales</taxon>
        <taxon>Chthonomonadaceae</taxon>
        <taxon>Chthonomonas</taxon>
    </lineage>
</organism>
<keyword evidence="4 7" id="KW-0812">Transmembrane</keyword>
<feature type="transmembrane region" description="Helical" evidence="7">
    <location>
        <begin position="634"/>
        <end position="651"/>
    </location>
</feature>
<dbReference type="Gene3D" id="1.10.1760.20">
    <property type="match status" value="1"/>
</dbReference>
<keyword evidence="3" id="KW-1003">Cell membrane</keyword>
<keyword evidence="10" id="KW-1185">Reference proteome</keyword>
<feature type="transmembrane region" description="Helical" evidence="7">
    <location>
        <begin position="309"/>
        <end position="335"/>
    </location>
</feature>
<dbReference type="eggNOG" id="COG0619">
    <property type="taxonomic scope" value="Bacteria"/>
</dbReference>
<feature type="domain" description="PDGLE" evidence="8">
    <location>
        <begin position="237"/>
        <end position="334"/>
    </location>
</feature>
<dbReference type="CDD" id="cd16914">
    <property type="entry name" value="EcfT"/>
    <property type="match status" value="1"/>
</dbReference>
<dbReference type="Pfam" id="PF02361">
    <property type="entry name" value="CbiQ"/>
    <property type="match status" value="1"/>
</dbReference>
<dbReference type="GO" id="GO:0043190">
    <property type="term" value="C:ATP-binding cassette (ABC) transporter complex"/>
    <property type="evidence" value="ECO:0007669"/>
    <property type="project" value="InterPro"/>
</dbReference>
<feature type="transmembrane region" description="Helical" evidence="7">
    <location>
        <begin position="464"/>
        <end position="485"/>
    </location>
</feature>
<proteinExistence type="predicted"/>
<dbReference type="Pfam" id="PF01891">
    <property type="entry name" value="CbiM"/>
    <property type="match status" value="1"/>
</dbReference>
<evidence type="ECO:0000256" key="6">
    <source>
        <dbReference type="ARBA" id="ARBA00023136"/>
    </source>
</evidence>
<evidence type="ECO:0000256" key="1">
    <source>
        <dbReference type="ARBA" id="ARBA00004651"/>
    </source>
</evidence>